<dbReference type="GO" id="GO:0006508">
    <property type="term" value="P:proteolysis"/>
    <property type="evidence" value="ECO:0007669"/>
    <property type="project" value="UniProtKB-KW"/>
</dbReference>
<dbReference type="SUPFAM" id="SSF102712">
    <property type="entry name" value="JAB1/MPN domain"/>
    <property type="match status" value="1"/>
</dbReference>
<organism evidence="7 8">
    <name type="scientific">Thermoactinomyces daqus</name>
    <dbReference type="NCBI Taxonomy" id="1329516"/>
    <lineage>
        <taxon>Bacteria</taxon>
        <taxon>Bacillati</taxon>
        <taxon>Bacillota</taxon>
        <taxon>Bacilli</taxon>
        <taxon>Bacillales</taxon>
        <taxon>Thermoactinomycetaceae</taxon>
        <taxon>Thermoactinomyces</taxon>
    </lineage>
</organism>
<evidence type="ECO:0000259" key="6">
    <source>
        <dbReference type="PROSITE" id="PS50249"/>
    </source>
</evidence>
<evidence type="ECO:0000313" key="8">
    <source>
        <dbReference type="Proteomes" id="UP000530514"/>
    </source>
</evidence>
<dbReference type="AlphaFoldDB" id="A0A7W1XDE9"/>
<evidence type="ECO:0000256" key="2">
    <source>
        <dbReference type="ARBA" id="ARBA00022723"/>
    </source>
</evidence>
<feature type="domain" description="MPN" evidence="6">
    <location>
        <begin position="11"/>
        <end position="131"/>
    </location>
</feature>
<accession>A0A7W1XDE9</accession>
<evidence type="ECO:0000256" key="3">
    <source>
        <dbReference type="ARBA" id="ARBA00022801"/>
    </source>
</evidence>
<gene>
    <name evidence="7" type="ORF">H1164_16880</name>
</gene>
<keyword evidence="2" id="KW-0479">Metal-binding</keyword>
<dbReference type="PROSITE" id="PS50249">
    <property type="entry name" value="MPN"/>
    <property type="match status" value="1"/>
</dbReference>
<dbReference type="InterPro" id="IPR000555">
    <property type="entry name" value="JAMM/MPN+_dom"/>
</dbReference>
<comment type="caution">
    <text evidence="7">The sequence shown here is derived from an EMBL/GenBank/DDBJ whole genome shotgun (WGS) entry which is preliminary data.</text>
</comment>
<keyword evidence="8" id="KW-1185">Reference proteome</keyword>
<dbReference type="Pfam" id="PF14464">
    <property type="entry name" value="Prok-JAB"/>
    <property type="match status" value="1"/>
</dbReference>
<dbReference type="GO" id="GO:0008235">
    <property type="term" value="F:metalloexopeptidase activity"/>
    <property type="evidence" value="ECO:0007669"/>
    <property type="project" value="TreeGrafter"/>
</dbReference>
<evidence type="ECO:0000256" key="4">
    <source>
        <dbReference type="ARBA" id="ARBA00022833"/>
    </source>
</evidence>
<keyword evidence="4" id="KW-0862">Zinc</keyword>
<dbReference type="Proteomes" id="UP000530514">
    <property type="component" value="Unassembled WGS sequence"/>
</dbReference>
<dbReference type="GO" id="GO:0008270">
    <property type="term" value="F:zinc ion binding"/>
    <property type="evidence" value="ECO:0007669"/>
    <property type="project" value="TreeGrafter"/>
</dbReference>
<dbReference type="InterPro" id="IPR028090">
    <property type="entry name" value="JAB_dom_prok"/>
</dbReference>
<dbReference type="Gene3D" id="3.40.140.10">
    <property type="entry name" value="Cytidine Deaminase, domain 2"/>
    <property type="match status" value="1"/>
</dbReference>
<reference evidence="7 8" key="1">
    <citation type="submission" date="2020-07" db="EMBL/GenBank/DDBJ databases">
        <authorList>
            <person name="Feng H."/>
        </authorList>
    </citation>
    <scope>NUCLEOTIDE SEQUENCE [LARGE SCALE GENOMIC DNA]</scope>
    <source>
        <strain evidence="8">s-11</strain>
    </source>
</reference>
<dbReference type="OrthoDB" id="9802958at2"/>
<dbReference type="CDD" id="cd08070">
    <property type="entry name" value="MPN_like"/>
    <property type="match status" value="1"/>
</dbReference>
<name>A0A7W1XDE9_9BACL</name>
<keyword evidence="3" id="KW-0378">Hydrolase</keyword>
<dbReference type="EMBL" id="JACEIP010000043">
    <property type="protein sequence ID" value="MBA4544507.1"/>
    <property type="molecule type" value="Genomic_DNA"/>
</dbReference>
<protein>
    <submittedName>
        <fullName evidence="7">M67 family metallopeptidase</fullName>
    </submittedName>
</protein>
<dbReference type="PANTHER" id="PTHR34858">
    <property type="entry name" value="CYSO-CYSTEINE PEPTIDASE"/>
    <property type="match status" value="1"/>
</dbReference>
<evidence type="ECO:0000256" key="5">
    <source>
        <dbReference type="ARBA" id="ARBA00023049"/>
    </source>
</evidence>
<sequence length="142" mass="16225">MLRGITSDYDLVFHPDVYTAMIDHCLREKPLEACGLLSGKDQTAFTCWPMTNILHSHNAFEMDTGEIEDVFRKIREKEEQLVGIYHSHPTAPPNPSLEDIAHANYPEAAYVIISLSDRSPNVRCFQILKPRVFPLLHGISRY</sequence>
<evidence type="ECO:0000313" key="7">
    <source>
        <dbReference type="EMBL" id="MBA4544507.1"/>
    </source>
</evidence>
<keyword evidence="5" id="KW-0482">Metalloprotease</keyword>
<keyword evidence="1" id="KW-0645">Protease</keyword>
<proteinExistence type="predicted"/>
<dbReference type="InterPro" id="IPR037518">
    <property type="entry name" value="MPN"/>
</dbReference>
<dbReference type="SMART" id="SM00232">
    <property type="entry name" value="JAB_MPN"/>
    <property type="match status" value="1"/>
</dbReference>
<dbReference type="InterPro" id="IPR051929">
    <property type="entry name" value="VirAsm_ModProt"/>
</dbReference>
<dbReference type="PANTHER" id="PTHR34858:SF1">
    <property type="entry name" value="CYSO-CYSTEINE PEPTIDASE"/>
    <property type="match status" value="1"/>
</dbReference>
<evidence type="ECO:0000256" key="1">
    <source>
        <dbReference type="ARBA" id="ARBA00022670"/>
    </source>
</evidence>